<keyword evidence="2" id="KW-1185">Reference proteome</keyword>
<dbReference type="RefSeq" id="WP_218252748.1">
    <property type="nucleotide sequence ID" value="NZ_JABXWD010000199.1"/>
</dbReference>
<organism evidence="1 2">
    <name type="scientific">Candidatus Magnetobacterium casense</name>
    <dbReference type="NCBI Taxonomy" id="1455061"/>
    <lineage>
        <taxon>Bacteria</taxon>
        <taxon>Pseudomonadati</taxon>
        <taxon>Nitrospirota</taxon>
        <taxon>Thermodesulfovibrionia</taxon>
        <taxon>Thermodesulfovibrionales</taxon>
        <taxon>Candidatus Magnetobacteriaceae</taxon>
        <taxon>Candidatus Magnetobacterium</taxon>
    </lineage>
</organism>
<dbReference type="EMBL" id="JABXWD010000199">
    <property type="protein sequence ID" value="MBV6342126.1"/>
    <property type="molecule type" value="Genomic_DNA"/>
</dbReference>
<dbReference type="Proteomes" id="UP001196980">
    <property type="component" value="Unassembled WGS sequence"/>
</dbReference>
<name>A0ABS6RZY8_9BACT</name>
<reference evidence="1 2" key="1">
    <citation type="journal article" date="2020" name="J Geophys Res Biogeosci">
        <title>Magnetotaxis as an Adaptation to Enable Bacterial Shuttling of Microbial Sulfur and Sulfur Cycling Across Aquatic Oxic#Anoxic Interfaces.</title>
        <authorList>
            <person name="Li J."/>
            <person name="Liu P."/>
            <person name="Wang J."/>
            <person name="Roberts A.P."/>
            <person name="Pan Y."/>
        </authorList>
    </citation>
    <scope>NUCLEOTIDE SEQUENCE [LARGE SCALE GENOMIC DNA]</scope>
    <source>
        <strain evidence="1 2">MYR-1_YQ</strain>
    </source>
</reference>
<proteinExistence type="predicted"/>
<evidence type="ECO:0000313" key="1">
    <source>
        <dbReference type="EMBL" id="MBV6342126.1"/>
    </source>
</evidence>
<evidence type="ECO:0000313" key="2">
    <source>
        <dbReference type="Proteomes" id="UP001196980"/>
    </source>
</evidence>
<sequence>MRQRAGDGVSSLYEPQEPTGIELVFPIEAGKSTEGSVKLQVGSTRSIATVGRVYVQYDRGRAYREVDDVGAIKVVAGSPSVVRVDGLQVEGLEVGKSMVSFQYMGFSRDVSVEVLPQEGSGEAG</sequence>
<comment type="caution">
    <text evidence="1">The sequence shown here is derived from an EMBL/GenBank/DDBJ whole genome shotgun (WGS) entry which is preliminary data.</text>
</comment>
<gene>
    <name evidence="1" type="ORF">HWQ67_11065</name>
</gene>
<protein>
    <submittedName>
        <fullName evidence="1">Uncharacterized protein</fullName>
    </submittedName>
</protein>
<accession>A0ABS6RZY8</accession>